<dbReference type="EMBL" id="CP046123">
    <property type="protein sequence ID" value="QGN28758.1"/>
    <property type="molecule type" value="Genomic_DNA"/>
</dbReference>
<comment type="similarity">
    <text evidence="1 2">Belongs to the universal stress protein A family.</text>
</comment>
<dbReference type="PANTHER" id="PTHR46268:SF6">
    <property type="entry name" value="UNIVERSAL STRESS PROTEIN UP12"/>
    <property type="match status" value="1"/>
</dbReference>
<keyword evidence="2" id="KW-0963">Cytoplasm</keyword>
<comment type="subcellular location">
    <subcellularLocation>
        <location evidence="2">Cytoplasm</location>
    </subcellularLocation>
</comment>
<dbReference type="Proteomes" id="UP000286288">
    <property type="component" value="Unassembled WGS sequence"/>
</dbReference>
<dbReference type="GO" id="GO:0005737">
    <property type="term" value="C:cytoplasm"/>
    <property type="evidence" value="ECO:0007669"/>
    <property type="project" value="UniProtKB-SubCell"/>
</dbReference>
<evidence type="ECO:0000313" key="10">
    <source>
        <dbReference type="Proteomes" id="UP001253851"/>
    </source>
</evidence>
<sequence length="153" mass="16747">MEAQRYQNILVGIDGSDQAMSAFKKAVEVARRNQGKVYAATIIDQQVPTMMGYAPLDSSILEQEKDTAKNLIDDCKAYAKSVDFDLVEGIVAYGSIKDALATQLPDQYDIDLIMVGQSGLNAVERFMMGSVASFVIREARCDVLIVSPEETKA</sequence>
<reference evidence="7 8" key="1">
    <citation type="submission" date="2018-08" db="EMBL/GenBank/DDBJ databases">
        <title>A genome reference for cultivated species of the human gut microbiota.</title>
        <authorList>
            <person name="Zou Y."/>
            <person name="Xue W."/>
            <person name="Luo G."/>
        </authorList>
    </citation>
    <scope>NUCLEOTIDE SEQUENCE [LARGE SCALE GENOMIC DNA]</scope>
    <source>
        <strain evidence="7 8">AF48-16</strain>
    </source>
</reference>
<evidence type="ECO:0000313" key="9">
    <source>
        <dbReference type="Proteomes" id="UP000422837"/>
    </source>
</evidence>
<dbReference type="PANTHER" id="PTHR46268">
    <property type="entry name" value="STRESS RESPONSE PROTEIN NHAX"/>
    <property type="match status" value="1"/>
</dbReference>
<dbReference type="Proteomes" id="UP001268896">
    <property type="component" value="Unassembled WGS sequence"/>
</dbReference>
<dbReference type="SUPFAM" id="SSF52402">
    <property type="entry name" value="Adenine nucleotide alpha hydrolases-like"/>
    <property type="match status" value="1"/>
</dbReference>
<dbReference type="InterPro" id="IPR006016">
    <property type="entry name" value="UspA"/>
</dbReference>
<accession>A0A1L8SJJ5</accession>
<dbReference type="EMBL" id="JARQDV010000005">
    <property type="protein sequence ID" value="MDT2965077.1"/>
    <property type="molecule type" value="Genomic_DNA"/>
</dbReference>
<dbReference type="OrthoDB" id="9789668at2"/>
<evidence type="ECO:0000256" key="2">
    <source>
        <dbReference type="PIRNR" id="PIRNR006276"/>
    </source>
</evidence>
<dbReference type="Proteomes" id="UP001253851">
    <property type="component" value="Unassembled WGS sequence"/>
</dbReference>
<dbReference type="GeneID" id="91575348"/>
<evidence type="ECO:0000313" key="5">
    <source>
        <dbReference type="EMBL" id="MDT2981163.1"/>
    </source>
</evidence>
<evidence type="ECO:0000313" key="7">
    <source>
        <dbReference type="EMBL" id="RHK05870.1"/>
    </source>
</evidence>
<dbReference type="InterPro" id="IPR006015">
    <property type="entry name" value="Universal_stress_UspA"/>
</dbReference>
<dbReference type="EMBL" id="QRMZ01000014">
    <property type="protein sequence ID" value="RHK05870.1"/>
    <property type="molecule type" value="Genomic_DNA"/>
</dbReference>
<organism evidence="7 8">
    <name type="scientific">Enterococcus casseliflavus</name>
    <name type="common">Enterococcus flavescens</name>
    <dbReference type="NCBI Taxonomy" id="37734"/>
    <lineage>
        <taxon>Bacteria</taxon>
        <taxon>Bacillati</taxon>
        <taxon>Bacillota</taxon>
        <taxon>Bacilli</taxon>
        <taxon>Lactobacillales</taxon>
        <taxon>Enterococcaceae</taxon>
        <taxon>Enterococcus</taxon>
    </lineage>
</organism>
<dbReference type="EMBL" id="JARQDZ010000001">
    <property type="protein sequence ID" value="MDT2981163.1"/>
    <property type="molecule type" value="Genomic_DNA"/>
</dbReference>
<evidence type="ECO:0000313" key="8">
    <source>
        <dbReference type="Proteomes" id="UP000286288"/>
    </source>
</evidence>
<dbReference type="CDD" id="cd00293">
    <property type="entry name" value="USP-like"/>
    <property type="match status" value="1"/>
</dbReference>
<gene>
    <name evidence="7" type="ORF">DW084_11070</name>
    <name evidence="6" type="ORF">GFU50_04240</name>
    <name evidence="4" type="ORF">P7I32_10655</name>
    <name evidence="5" type="ORF">P7I34_00720</name>
</gene>
<dbReference type="Pfam" id="PF00582">
    <property type="entry name" value="Usp"/>
    <property type="match status" value="1"/>
</dbReference>
<evidence type="ECO:0000259" key="3">
    <source>
        <dbReference type="Pfam" id="PF00582"/>
    </source>
</evidence>
<dbReference type="InterPro" id="IPR014729">
    <property type="entry name" value="Rossmann-like_a/b/a_fold"/>
</dbReference>
<feature type="domain" description="UspA" evidence="3">
    <location>
        <begin position="6"/>
        <end position="146"/>
    </location>
</feature>
<name>A0A1L8SJJ5_ENTCA</name>
<proteinExistence type="inferred from homology"/>
<dbReference type="PIRSF" id="PIRSF006276">
    <property type="entry name" value="UspA"/>
    <property type="match status" value="1"/>
</dbReference>
<protein>
    <recommendedName>
        <fullName evidence="2">Universal stress protein</fullName>
    </recommendedName>
</protein>
<dbReference type="PRINTS" id="PR01438">
    <property type="entry name" value="UNVRSLSTRESS"/>
</dbReference>
<dbReference type="AlphaFoldDB" id="A0A1L8SJJ5"/>
<dbReference type="Proteomes" id="UP000422837">
    <property type="component" value="Chromosome"/>
</dbReference>
<evidence type="ECO:0000256" key="1">
    <source>
        <dbReference type="ARBA" id="ARBA00008791"/>
    </source>
</evidence>
<dbReference type="RefSeq" id="WP_005225429.1">
    <property type="nucleotide sequence ID" value="NZ_BAAAXK010000016.1"/>
</dbReference>
<reference evidence="4 10" key="3">
    <citation type="submission" date="2023-03" db="EMBL/GenBank/DDBJ databases">
        <authorList>
            <person name="Shen W."/>
            <person name="Cai J."/>
        </authorList>
    </citation>
    <scope>NUCLEOTIDE SEQUENCE [LARGE SCALE GENOMIC DNA]</scope>
    <source>
        <strain evidence="5 10">B516</strain>
        <strain evidence="4">K72-2</strain>
    </source>
</reference>
<evidence type="ECO:0000313" key="4">
    <source>
        <dbReference type="EMBL" id="MDT2965077.1"/>
    </source>
</evidence>
<evidence type="ECO:0000313" key="6">
    <source>
        <dbReference type="EMBL" id="QGN28758.1"/>
    </source>
</evidence>
<dbReference type="Gene3D" id="3.40.50.620">
    <property type="entry name" value="HUPs"/>
    <property type="match status" value="1"/>
</dbReference>
<reference evidence="6 9" key="2">
    <citation type="submission" date="2019-11" db="EMBL/GenBank/DDBJ databases">
        <title>Detection and genome characteristic of a blood enterococcus casselifavus isolate from Zhengzhou,china.</title>
        <authorList>
            <person name="Wen P."/>
        </authorList>
    </citation>
    <scope>NUCLEOTIDE SEQUENCE [LARGE SCALE GENOMIC DNA]</scope>
    <source>
        <strain evidence="6 9">EC291</strain>
    </source>
</reference>